<reference evidence="5 6" key="1">
    <citation type="submission" date="2024-05" db="EMBL/GenBank/DDBJ databases">
        <title>Genome sequencing and assembly of Indian major carp, Cirrhinus mrigala (Hamilton, 1822).</title>
        <authorList>
            <person name="Mohindra V."/>
            <person name="Chowdhury L.M."/>
            <person name="Lal K."/>
            <person name="Jena J.K."/>
        </authorList>
    </citation>
    <scope>NUCLEOTIDE SEQUENCE [LARGE SCALE GENOMIC DNA]</scope>
    <source>
        <strain evidence="5">CM1030</strain>
        <tissue evidence="5">Blood</tissue>
    </source>
</reference>
<feature type="domain" description="Asparagine synthetase" evidence="4">
    <location>
        <begin position="7"/>
        <end position="93"/>
    </location>
</feature>
<evidence type="ECO:0000313" key="6">
    <source>
        <dbReference type="Proteomes" id="UP001529510"/>
    </source>
</evidence>
<dbReference type="AlphaFoldDB" id="A0ABD0NW84"/>
<dbReference type="InterPro" id="IPR014729">
    <property type="entry name" value="Rossmann-like_a/b/a_fold"/>
</dbReference>
<dbReference type="GO" id="GO:0005524">
    <property type="term" value="F:ATP binding"/>
    <property type="evidence" value="ECO:0007669"/>
    <property type="project" value="UniProtKB-KW"/>
</dbReference>
<feature type="non-terminal residue" evidence="5">
    <location>
        <position position="96"/>
    </location>
</feature>
<feature type="non-terminal residue" evidence="5">
    <location>
        <position position="1"/>
    </location>
</feature>
<dbReference type="PANTHER" id="PTHR11772:SF23">
    <property type="entry name" value="ASPARAGINE SYNTHETASE [GLUTAMINE-HYDROLYZING]"/>
    <property type="match status" value="1"/>
</dbReference>
<name>A0ABD0NW84_CIRMR</name>
<dbReference type="PANTHER" id="PTHR11772">
    <property type="entry name" value="ASPARAGINE SYNTHETASE"/>
    <property type="match status" value="1"/>
</dbReference>
<dbReference type="InterPro" id="IPR001962">
    <property type="entry name" value="Asn_synthase"/>
</dbReference>
<dbReference type="EMBL" id="JAMKFB020000019">
    <property type="protein sequence ID" value="KAL0165566.1"/>
    <property type="molecule type" value="Genomic_DNA"/>
</dbReference>
<evidence type="ECO:0000256" key="3">
    <source>
        <dbReference type="ARBA" id="ARBA00022840"/>
    </source>
</evidence>
<dbReference type="InterPro" id="IPR050795">
    <property type="entry name" value="Asn_Synthetase"/>
</dbReference>
<protein>
    <recommendedName>
        <fullName evidence="4">Asparagine synthetase domain-containing protein</fullName>
    </recommendedName>
</protein>
<organism evidence="5 6">
    <name type="scientific">Cirrhinus mrigala</name>
    <name type="common">Mrigala</name>
    <dbReference type="NCBI Taxonomy" id="683832"/>
    <lineage>
        <taxon>Eukaryota</taxon>
        <taxon>Metazoa</taxon>
        <taxon>Chordata</taxon>
        <taxon>Craniata</taxon>
        <taxon>Vertebrata</taxon>
        <taxon>Euteleostomi</taxon>
        <taxon>Actinopterygii</taxon>
        <taxon>Neopterygii</taxon>
        <taxon>Teleostei</taxon>
        <taxon>Ostariophysi</taxon>
        <taxon>Cypriniformes</taxon>
        <taxon>Cyprinidae</taxon>
        <taxon>Labeoninae</taxon>
        <taxon>Labeonini</taxon>
        <taxon>Cirrhinus</taxon>
    </lineage>
</organism>
<proteinExistence type="predicted"/>
<dbReference type="Gene3D" id="3.40.50.620">
    <property type="entry name" value="HUPs"/>
    <property type="match status" value="1"/>
</dbReference>
<keyword evidence="3" id="KW-0067">ATP-binding</keyword>
<evidence type="ECO:0000256" key="2">
    <source>
        <dbReference type="ARBA" id="ARBA00022741"/>
    </source>
</evidence>
<evidence type="ECO:0000313" key="5">
    <source>
        <dbReference type="EMBL" id="KAL0165566.1"/>
    </source>
</evidence>
<comment type="pathway">
    <text evidence="1">Amino-acid biosynthesis; L-asparagine biosynthesis; L-asparagine from L-aspartate (L-Gln route): step 1/1.</text>
</comment>
<dbReference type="Pfam" id="PF00733">
    <property type="entry name" value="Asn_synthase"/>
    <property type="match status" value="1"/>
</dbReference>
<accession>A0ABD0NW84</accession>
<sequence>ESFKGLNLIPDEILWRRKEAFSDGMTSLKKSWYTSLQEHIESEVQHMYVTQRANSAFPVNDSQLEKASKLFPFNPPTTKEGFFIRQIFEKHYPGRS</sequence>
<dbReference type="Proteomes" id="UP001529510">
    <property type="component" value="Unassembled WGS sequence"/>
</dbReference>
<keyword evidence="2" id="KW-0547">Nucleotide-binding</keyword>
<evidence type="ECO:0000259" key="4">
    <source>
        <dbReference type="Pfam" id="PF00733"/>
    </source>
</evidence>
<gene>
    <name evidence="5" type="ORF">M9458_037410</name>
</gene>
<comment type="caution">
    <text evidence="5">The sequence shown here is derived from an EMBL/GenBank/DDBJ whole genome shotgun (WGS) entry which is preliminary data.</text>
</comment>
<keyword evidence="6" id="KW-1185">Reference proteome</keyword>
<evidence type="ECO:0000256" key="1">
    <source>
        <dbReference type="ARBA" id="ARBA00005187"/>
    </source>
</evidence>